<dbReference type="PANTHER" id="PTHR14614">
    <property type="entry name" value="HEPATOCELLULAR CARCINOMA-ASSOCIATED ANTIGEN"/>
    <property type="match status" value="1"/>
</dbReference>
<dbReference type="PANTHER" id="PTHR14614:SF132">
    <property type="entry name" value="PROTEIN-LYSINE METHYLTRANSFERASE C42C1.13"/>
    <property type="match status" value="1"/>
</dbReference>
<dbReference type="GO" id="GO:0005829">
    <property type="term" value="C:cytosol"/>
    <property type="evidence" value="ECO:0007669"/>
    <property type="project" value="TreeGrafter"/>
</dbReference>
<proteinExistence type="predicted"/>
<protein>
    <submittedName>
        <fullName evidence="1">Uncharacterized protein</fullName>
    </submittedName>
</protein>
<dbReference type="GO" id="GO:0008757">
    <property type="term" value="F:S-adenosylmethionine-dependent methyltransferase activity"/>
    <property type="evidence" value="ECO:0007669"/>
    <property type="project" value="UniProtKB-ARBA"/>
</dbReference>
<dbReference type="Gene3D" id="3.40.50.150">
    <property type="entry name" value="Vaccinia Virus protein VP39"/>
    <property type="match status" value="1"/>
</dbReference>
<dbReference type="InterPro" id="IPR029063">
    <property type="entry name" value="SAM-dependent_MTases_sf"/>
</dbReference>
<gene>
    <name evidence="1" type="ORF">E8E12_005118</name>
</gene>
<dbReference type="Pfam" id="PF10294">
    <property type="entry name" value="Methyltransf_16"/>
    <property type="match status" value="1"/>
</dbReference>
<dbReference type="InterPro" id="IPR019410">
    <property type="entry name" value="Methyltransf_16"/>
</dbReference>
<comment type="caution">
    <text evidence="1">The sequence shown here is derived from an EMBL/GenBank/DDBJ whole genome shotgun (WGS) entry which is preliminary data.</text>
</comment>
<reference evidence="1" key="1">
    <citation type="submission" date="2019-04" db="EMBL/GenBank/DDBJ databases">
        <title>Sequencing of skin fungus with MAO and IRED activity.</title>
        <authorList>
            <person name="Marsaioli A.J."/>
            <person name="Bonatto J.M.C."/>
            <person name="Reis Junior O."/>
        </authorList>
    </citation>
    <scope>NUCLEOTIDE SEQUENCE</scope>
    <source>
        <strain evidence="1">28M1</strain>
    </source>
</reference>
<evidence type="ECO:0000313" key="2">
    <source>
        <dbReference type="Proteomes" id="UP000758155"/>
    </source>
</evidence>
<dbReference type="SUPFAM" id="SSF53335">
    <property type="entry name" value="S-adenosyl-L-methionine-dependent methyltransferases"/>
    <property type="match status" value="1"/>
</dbReference>
<keyword evidence="2" id="KW-1185">Reference proteome</keyword>
<accession>A0A9P4WQN1</accession>
<evidence type="ECO:0000313" key="1">
    <source>
        <dbReference type="EMBL" id="KAF3038806.1"/>
    </source>
</evidence>
<dbReference type="Proteomes" id="UP000758155">
    <property type="component" value="Unassembled WGS sequence"/>
</dbReference>
<dbReference type="EMBL" id="SWKV01000034">
    <property type="protein sequence ID" value="KAF3038806.1"/>
    <property type="molecule type" value="Genomic_DNA"/>
</dbReference>
<organism evidence="1 2">
    <name type="scientific">Didymella heteroderae</name>
    <dbReference type="NCBI Taxonomy" id="1769908"/>
    <lineage>
        <taxon>Eukaryota</taxon>
        <taxon>Fungi</taxon>
        <taxon>Dikarya</taxon>
        <taxon>Ascomycota</taxon>
        <taxon>Pezizomycotina</taxon>
        <taxon>Dothideomycetes</taxon>
        <taxon>Pleosporomycetidae</taxon>
        <taxon>Pleosporales</taxon>
        <taxon>Pleosporineae</taxon>
        <taxon>Didymellaceae</taxon>
        <taxon>Didymella</taxon>
    </lineage>
</organism>
<name>A0A9P4WQN1_9PLEO</name>
<sequence length="335" mass="37575">MRYIRFLKTPRIVTEKGTGKSQIHCLVTITSDLGDSFFPFDAELVAELINSQDDHILVWRTVAWVGGMRTLAITLPLKKSYASRPLRMRVGIEQKAQYDTFENLCQAESQGIVSAWSAEFNPNGVKEAVKLVERRFKVAQRVMSVWEETGESIARHLWDAGITLSCRMADLESKETELCKALNFTAHDSDSGASLKVLELGTGCGIVGMTLASVVPNCNVHLSDLPEAREIIERNIIYYSLQLTNGSKLTFEELDWDNELPARPALVNTLRRLADINNTLVVGIAMKMRHDSERVFFDLMAEAGFKETALLEYPLPGDLALGEDTVYLHVYRYAP</sequence>
<dbReference type="AlphaFoldDB" id="A0A9P4WQN1"/>
<dbReference type="OrthoDB" id="413520at2759"/>